<dbReference type="GeneID" id="103353593"/>
<gene>
    <name evidence="6" type="primary">LOC103353593</name>
</gene>
<dbReference type="InterPro" id="IPR002093">
    <property type="entry name" value="BRCA2_repeat"/>
</dbReference>
<dbReference type="RefSeq" id="XP_008274868.1">
    <property type="nucleotide sequence ID" value="XM_008276646.1"/>
</dbReference>
<feature type="compositionally biased region" description="Polar residues" evidence="4">
    <location>
        <begin position="122"/>
        <end position="139"/>
    </location>
</feature>
<name>A0A9Y4JLF2_9TELE</name>
<keyword evidence="5" id="KW-1185">Reference proteome</keyword>
<dbReference type="GO" id="GO:0006355">
    <property type="term" value="P:regulation of DNA-templated transcription"/>
    <property type="evidence" value="ECO:0007669"/>
    <property type="project" value="TreeGrafter"/>
</dbReference>
<feature type="region of interest" description="Disordered" evidence="4">
    <location>
        <begin position="423"/>
        <end position="463"/>
    </location>
</feature>
<keyword evidence="2" id="KW-0227">DNA damage</keyword>
<feature type="compositionally biased region" description="Polar residues" evidence="4">
    <location>
        <begin position="561"/>
        <end position="571"/>
    </location>
</feature>
<evidence type="ECO:0000313" key="6">
    <source>
        <dbReference type="RefSeq" id="XP_008274868.1"/>
    </source>
</evidence>
<accession>A0A9Y4JLF2</accession>
<sequence length="963" mass="103132">MGSSPRIPDPGQEVSVKQLEKGPGGTDCCTIGQKQGNLAGENLPPSVQANVQDLDMSQLYRDFAQDFSQMPDSGILSKATEDTRNHFSPSACLSAMKQAKQKAKQADFPRNCDGVRSRRPVSATNQNCSVNEGTASDSGFQSSVADVTHMTASSLVLPFSENTGQSQQWSGFKTDIQRTMDIHKTTPFPSRDKANGKVRSGVEAETELSNAQRSHLKERQILDPGIESGLHIASNATQPPSSAKGAVNSINCIPLNGQIHGSLPEETAVSLPSVSTSGFKTASNRSIRISLANLEKAKHLFEESQNERTFSGQLNKSDLATKHKISTSNGPVRSATSNSNQQLSLSETSVDVSCQLTASQKADVTELCTLLEEADSQFEFTPVKIPEVQQHCQDDAKDKELDPDFLTGIDFDDSFSSDAEKHLATVKPDKMTSVSDDKTNSRTSNNTSKSPGASLSSVTRQKSSTGDVSFISEHISEGSSCVMATKPKSLQRAEHTETSRLENKNPLMLGAAFKTAGGNVLSVSKTCLSKARALFADLQENLTDEKSLDKQNSETDDKTKQQCSGDSNTGKESLKFTLKDNCHVGERIQGCFSSMESDVCADKQITSATSKDAARSFKNSKLDSTMCQSGFHMASGKGISISAKYMQQADAFFKDCDAMDPNDGMSGKHKKSQKPVSERVDKKKNHSKYTSPLQVNISKKHISGDTNCENVNAGLGLHPPKGPHADGMKMKSTGFNGRPALKNAVSFRGNPFSTSKPFSPPLCTTSKNIDSAAIDELSSCDGFCTASGKKVSVSADALKKAESLLRETCTLEDTNKLSNQKESCLSTGQLTTQAKVSPLTNGGFQTASGKRVAISSAALKKAKSLFSECDEVDDILSVKPSHSKSPVHGPPPRSDGFLTAGGKKVALSSEAHQKAKSLLSDISAEIQVVSHTTNCDKKQEKMHCGFTAAGGEKVDVSWSTTQE</sequence>
<dbReference type="GO" id="GO:0000724">
    <property type="term" value="P:double-strand break repair via homologous recombination"/>
    <property type="evidence" value="ECO:0007669"/>
    <property type="project" value="InterPro"/>
</dbReference>
<dbReference type="AlphaFoldDB" id="A0A9Y4JLF2"/>
<feature type="compositionally biased region" description="Polar residues" evidence="4">
    <location>
        <begin position="451"/>
        <end position="463"/>
    </location>
</feature>
<feature type="compositionally biased region" description="Low complexity" evidence="4">
    <location>
        <begin position="441"/>
        <end position="450"/>
    </location>
</feature>
<dbReference type="InterPro" id="IPR015525">
    <property type="entry name" value="BRCA2"/>
</dbReference>
<feature type="region of interest" description="Disordered" evidence="4">
    <location>
        <begin position="324"/>
        <end position="343"/>
    </location>
</feature>
<dbReference type="PROSITE" id="PS50138">
    <property type="entry name" value="BRCA2_REPEAT"/>
    <property type="match status" value="6"/>
</dbReference>
<feature type="compositionally biased region" description="Basic and acidic residues" evidence="4">
    <location>
        <begin position="546"/>
        <end position="560"/>
    </location>
</feature>
<feature type="compositionally biased region" description="Polar residues" evidence="4">
    <location>
        <begin position="326"/>
        <end position="343"/>
    </location>
</feature>
<feature type="region of interest" description="Disordered" evidence="4">
    <location>
        <begin position="662"/>
        <end position="687"/>
    </location>
</feature>
<dbReference type="PANTHER" id="PTHR11289">
    <property type="entry name" value="BREAST CANCER TYPE 2 SUSCEPTIBILITY PROTEIN BRCA2"/>
    <property type="match status" value="1"/>
</dbReference>
<dbReference type="Proteomes" id="UP000694891">
    <property type="component" value="Unplaced"/>
</dbReference>
<keyword evidence="3" id="KW-0234">DNA repair</keyword>
<feature type="region of interest" description="Disordered" evidence="4">
    <location>
        <begin position="546"/>
        <end position="571"/>
    </location>
</feature>
<evidence type="ECO:0000313" key="5">
    <source>
        <dbReference type="Proteomes" id="UP000694891"/>
    </source>
</evidence>
<feature type="compositionally biased region" description="Basic and acidic residues" evidence="4">
    <location>
        <begin position="491"/>
        <end position="502"/>
    </location>
</feature>
<feature type="region of interest" description="Disordered" evidence="4">
    <location>
        <begin position="879"/>
        <end position="900"/>
    </location>
</feature>
<dbReference type="Pfam" id="PF00634">
    <property type="entry name" value="BRCA2"/>
    <property type="match status" value="5"/>
</dbReference>
<protein>
    <submittedName>
        <fullName evidence="6">Breast cancer type 2 susceptibility protein homolog</fullName>
    </submittedName>
</protein>
<feature type="region of interest" description="Disordered" evidence="4">
    <location>
        <begin position="1"/>
        <end position="43"/>
    </location>
</feature>
<evidence type="ECO:0000256" key="3">
    <source>
        <dbReference type="ARBA" id="ARBA00023204"/>
    </source>
</evidence>
<organism evidence="5 6">
    <name type="scientific">Stegastes partitus</name>
    <name type="common">bicolor damselfish</name>
    <dbReference type="NCBI Taxonomy" id="144197"/>
    <lineage>
        <taxon>Eukaryota</taxon>
        <taxon>Metazoa</taxon>
        <taxon>Chordata</taxon>
        <taxon>Craniata</taxon>
        <taxon>Vertebrata</taxon>
        <taxon>Euteleostomi</taxon>
        <taxon>Actinopterygii</taxon>
        <taxon>Neopterygii</taxon>
        <taxon>Teleostei</taxon>
        <taxon>Neoteleostei</taxon>
        <taxon>Acanthomorphata</taxon>
        <taxon>Ovalentaria</taxon>
        <taxon>Pomacentridae</taxon>
        <taxon>Stegastes</taxon>
    </lineage>
</organism>
<proteinExistence type="predicted"/>
<feature type="compositionally biased region" description="Basic and acidic residues" evidence="4">
    <location>
        <begin position="423"/>
        <end position="440"/>
    </location>
</feature>
<feature type="region of interest" description="Disordered" evidence="4">
    <location>
        <begin position="482"/>
        <end position="502"/>
    </location>
</feature>
<evidence type="ECO:0000256" key="1">
    <source>
        <dbReference type="ARBA" id="ARBA00022737"/>
    </source>
</evidence>
<evidence type="ECO:0000256" key="2">
    <source>
        <dbReference type="ARBA" id="ARBA00022763"/>
    </source>
</evidence>
<feature type="region of interest" description="Disordered" evidence="4">
    <location>
        <begin position="103"/>
        <end position="139"/>
    </location>
</feature>
<dbReference type="GO" id="GO:0005634">
    <property type="term" value="C:nucleus"/>
    <property type="evidence" value="ECO:0007669"/>
    <property type="project" value="TreeGrafter"/>
</dbReference>
<keyword evidence="1" id="KW-0677">Repeat</keyword>
<evidence type="ECO:0000256" key="4">
    <source>
        <dbReference type="SAM" id="MobiDB-lite"/>
    </source>
</evidence>
<dbReference type="PANTHER" id="PTHR11289:SF0">
    <property type="entry name" value="BREAST CANCER TYPE 2 SUSCEPTIBILITY PROTEIN"/>
    <property type="match status" value="1"/>
</dbReference>
<reference evidence="6" key="1">
    <citation type="submission" date="2025-08" db="UniProtKB">
        <authorList>
            <consortium name="RefSeq"/>
        </authorList>
    </citation>
    <scope>IDENTIFICATION</scope>
</reference>